<evidence type="ECO:0000256" key="4">
    <source>
        <dbReference type="ARBA" id="ARBA00022764"/>
    </source>
</evidence>
<sequence length="428" mass="47334">MTKDLTTTPLTRRGFTLASAAAAFTVAAPAVLRAQAVEIEYWQYFFKERVEAMDALIKQFEAANPGVKVKHTHFPYAQYRTKTAAAVPAGEGPTVMQLFFGWMREYAKAKLIQPLPGDVFKTADIDRDYFDVVKLMKTADGYWALPTAVRSLGMFYNKRLLKEAKLGETPAATLDEYVKYALATTKRDGSGNLTQAGATIGIPSQDYHWWREVLVRQHGGTPYSEDFRKVTYANEAGAAGIAWYTDLQRKHKVAEAGFLSESQAAFKAGRAAQHVDGSFRLGTFRTARGFDWGVAELPVHNGIKGNYSSYWVNGLAANATGAKKEAAVKFLAFITSDDAMQLWFDKTGELPAKKASALTPKNLSDPLSGPMLAGMNDAFTTDFVAEEAQGQLFQDMLDRILLQNQDPLAAVRQMAEAEQKMIDDHYRS</sequence>
<dbReference type="OrthoDB" id="9811951at2"/>
<organism evidence="5 6">
    <name type="scientific">Salinarimonas soli</name>
    <dbReference type="NCBI Taxonomy" id="1638099"/>
    <lineage>
        <taxon>Bacteria</taxon>
        <taxon>Pseudomonadati</taxon>
        <taxon>Pseudomonadota</taxon>
        <taxon>Alphaproteobacteria</taxon>
        <taxon>Hyphomicrobiales</taxon>
        <taxon>Salinarimonadaceae</taxon>
        <taxon>Salinarimonas</taxon>
    </lineage>
</organism>
<dbReference type="GO" id="GO:1901982">
    <property type="term" value="F:maltose binding"/>
    <property type="evidence" value="ECO:0007669"/>
    <property type="project" value="TreeGrafter"/>
</dbReference>
<dbReference type="InterPro" id="IPR006311">
    <property type="entry name" value="TAT_signal"/>
</dbReference>
<comment type="similarity">
    <text evidence="1">Belongs to the bacterial solute-binding protein 1 family.</text>
</comment>
<dbReference type="EMBL" id="VUOA01000041">
    <property type="protein sequence ID" value="KAA2234859.1"/>
    <property type="molecule type" value="Genomic_DNA"/>
</dbReference>
<evidence type="ECO:0000313" key="6">
    <source>
        <dbReference type="Proteomes" id="UP000323142"/>
    </source>
</evidence>
<dbReference type="InterPro" id="IPR006059">
    <property type="entry name" value="SBP"/>
</dbReference>
<reference evidence="5 6" key="2">
    <citation type="submission" date="2019-09" db="EMBL/GenBank/DDBJ databases">
        <authorList>
            <person name="Jin C."/>
        </authorList>
    </citation>
    <scope>NUCLEOTIDE SEQUENCE [LARGE SCALE GENOMIC DNA]</scope>
    <source>
        <strain evidence="5 6">BN140002</strain>
    </source>
</reference>
<comment type="caution">
    <text evidence="5">The sequence shown here is derived from an EMBL/GenBank/DDBJ whole genome shotgun (WGS) entry which is preliminary data.</text>
</comment>
<dbReference type="GO" id="GO:0055052">
    <property type="term" value="C:ATP-binding cassette (ABC) transporter complex, substrate-binding subunit-containing"/>
    <property type="evidence" value="ECO:0007669"/>
    <property type="project" value="TreeGrafter"/>
</dbReference>
<keyword evidence="3" id="KW-0732">Signal</keyword>
<dbReference type="Gene3D" id="3.40.190.10">
    <property type="entry name" value="Periplasmic binding protein-like II"/>
    <property type="match status" value="1"/>
</dbReference>
<dbReference type="PROSITE" id="PS51318">
    <property type="entry name" value="TAT"/>
    <property type="match status" value="1"/>
</dbReference>
<dbReference type="SUPFAM" id="SSF53850">
    <property type="entry name" value="Periplasmic binding protein-like II"/>
    <property type="match status" value="1"/>
</dbReference>
<protein>
    <submittedName>
        <fullName evidence="5">Extracellular solute-binding protein</fullName>
    </submittedName>
</protein>
<evidence type="ECO:0000256" key="2">
    <source>
        <dbReference type="ARBA" id="ARBA00022448"/>
    </source>
</evidence>
<evidence type="ECO:0000256" key="3">
    <source>
        <dbReference type="ARBA" id="ARBA00022729"/>
    </source>
</evidence>
<dbReference type="GO" id="GO:0015768">
    <property type="term" value="P:maltose transport"/>
    <property type="evidence" value="ECO:0007669"/>
    <property type="project" value="TreeGrafter"/>
</dbReference>
<evidence type="ECO:0000313" key="5">
    <source>
        <dbReference type="EMBL" id="KAA2234859.1"/>
    </source>
</evidence>
<dbReference type="RefSeq" id="WP_149821825.1">
    <property type="nucleotide sequence ID" value="NZ_VUOA01000041.1"/>
</dbReference>
<keyword evidence="4" id="KW-0574">Periplasm</keyword>
<name>A0A5B2V943_9HYPH</name>
<dbReference type="PANTHER" id="PTHR30061">
    <property type="entry name" value="MALTOSE-BINDING PERIPLASMIC PROTEIN"/>
    <property type="match status" value="1"/>
</dbReference>
<dbReference type="PANTHER" id="PTHR30061:SF50">
    <property type="entry name" value="MALTOSE_MALTODEXTRIN-BINDING PERIPLASMIC PROTEIN"/>
    <property type="match status" value="1"/>
</dbReference>
<reference evidence="5 6" key="1">
    <citation type="submission" date="2019-09" db="EMBL/GenBank/DDBJ databases">
        <title>Salinarimonas rosea gen. nov., sp. nov., a new member of the a-2 subgroup of the Proteobacteria.</title>
        <authorList>
            <person name="Liu J."/>
        </authorList>
    </citation>
    <scope>NUCLEOTIDE SEQUENCE [LARGE SCALE GENOMIC DNA]</scope>
    <source>
        <strain evidence="5 6">BN140002</strain>
    </source>
</reference>
<keyword evidence="2" id="KW-0813">Transport</keyword>
<keyword evidence="6" id="KW-1185">Reference proteome</keyword>
<proteinExistence type="inferred from homology"/>
<dbReference type="Pfam" id="PF13416">
    <property type="entry name" value="SBP_bac_8"/>
    <property type="match status" value="1"/>
</dbReference>
<dbReference type="GO" id="GO:0042956">
    <property type="term" value="P:maltodextrin transmembrane transport"/>
    <property type="evidence" value="ECO:0007669"/>
    <property type="project" value="TreeGrafter"/>
</dbReference>
<gene>
    <name evidence="5" type="ORF">F0L46_22440</name>
</gene>
<dbReference type="AlphaFoldDB" id="A0A5B2V943"/>
<evidence type="ECO:0000256" key="1">
    <source>
        <dbReference type="ARBA" id="ARBA00008520"/>
    </source>
</evidence>
<accession>A0A5B2V943</accession>
<dbReference type="Proteomes" id="UP000323142">
    <property type="component" value="Unassembled WGS sequence"/>
</dbReference>